<evidence type="ECO:0000256" key="1">
    <source>
        <dbReference type="SAM" id="Coils"/>
    </source>
</evidence>
<dbReference type="Proteomes" id="UP000643810">
    <property type="component" value="Unassembled WGS sequence"/>
</dbReference>
<dbReference type="Gene3D" id="1.20.1330.10">
    <property type="entry name" value="f41 fragment of flagellin, N-terminal domain"/>
    <property type="match status" value="2"/>
</dbReference>
<dbReference type="Pfam" id="PF00669">
    <property type="entry name" value="Flagellin_N"/>
    <property type="match status" value="1"/>
</dbReference>
<dbReference type="InterPro" id="IPR001029">
    <property type="entry name" value="Flagellin_N"/>
</dbReference>
<name>A0ABR7GG72_9FIRM</name>
<keyword evidence="3" id="KW-0969">Cilium</keyword>
<dbReference type="InterPro" id="IPR001492">
    <property type="entry name" value="Flagellin"/>
</dbReference>
<feature type="coiled-coil region" evidence="1">
    <location>
        <begin position="483"/>
        <end position="510"/>
    </location>
</feature>
<organism evidence="3 4">
    <name type="scientific">Roseburia lenta</name>
    <dbReference type="NCBI Taxonomy" id="2763061"/>
    <lineage>
        <taxon>Bacteria</taxon>
        <taxon>Bacillati</taxon>
        <taxon>Bacillota</taxon>
        <taxon>Clostridia</taxon>
        <taxon>Lachnospirales</taxon>
        <taxon>Lachnospiraceae</taxon>
        <taxon>Roseburia</taxon>
    </lineage>
</organism>
<evidence type="ECO:0000259" key="2">
    <source>
        <dbReference type="Pfam" id="PF00669"/>
    </source>
</evidence>
<evidence type="ECO:0000313" key="3">
    <source>
        <dbReference type="EMBL" id="MBC5686133.1"/>
    </source>
</evidence>
<dbReference type="PANTHER" id="PTHR42792">
    <property type="entry name" value="FLAGELLIN"/>
    <property type="match status" value="1"/>
</dbReference>
<dbReference type="PANTHER" id="PTHR42792:SF1">
    <property type="entry name" value="FLAGELLAR HOOK-ASSOCIATED PROTEIN 3"/>
    <property type="match status" value="1"/>
</dbReference>
<dbReference type="SUPFAM" id="SSF64518">
    <property type="entry name" value="Phase 1 flagellin"/>
    <property type="match status" value="1"/>
</dbReference>
<keyword evidence="4" id="KW-1185">Reference proteome</keyword>
<keyword evidence="3" id="KW-0966">Cell projection</keyword>
<evidence type="ECO:0000313" key="4">
    <source>
        <dbReference type="Proteomes" id="UP000643810"/>
    </source>
</evidence>
<accession>A0ABR7GG72</accession>
<reference evidence="3 4" key="1">
    <citation type="submission" date="2020-08" db="EMBL/GenBank/DDBJ databases">
        <title>Genome public.</title>
        <authorList>
            <person name="Liu C."/>
            <person name="Sun Q."/>
        </authorList>
    </citation>
    <scope>NUCLEOTIDE SEQUENCE [LARGE SCALE GENOMIC DNA]</scope>
    <source>
        <strain evidence="3 4">NSJ-9</strain>
    </source>
</reference>
<keyword evidence="1" id="KW-0175">Coiled coil</keyword>
<dbReference type="EMBL" id="JACOPG010000002">
    <property type="protein sequence ID" value="MBC5686133.1"/>
    <property type="molecule type" value="Genomic_DNA"/>
</dbReference>
<gene>
    <name evidence="3" type="primary">flgL</name>
    <name evidence="3" type="ORF">H8R94_05860</name>
</gene>
<protein>
    <submittedName>
        <fullName evidence="3">Flagellar hook-associated protein FlgL</fullName>
    </submittedName>
</protein>
<feature type="domain" description="Flagellin N-terminal" evidence="2">
    <location>
        <begin position="4"/>
        <end position="141"/>
    </location>
</feature>
<sequence length="542" mass="60883">MRVTNNMILRNSSYNINGTKGSVNSSMNQMTTQKKINKPSEDPVVAIRSLRLSTSLSRVDQYYKKNIPDAESWLDVTETALNNMKSLMTDVRTQCVNGSTDTLNQEDRNTILKQLKSLQSQLYAEGNADYAGRTVFTGYRTDQDLVFTENETKTSYQIDQTFTYEDLESFRYYTGNVKVPATKDEVLNSDISDTLQSNYYRLRTSYNKIDDMQAFSYTTKDANGQEQTMTIDLANATDQTGTNADGSNFTYKTATAVDAGGAAVNPARTMYVFDTEEDWAAAMGQKQVGDNDIVLIKENGNIVLGEQVSSEFRTNKATISTTYDKTGFDKGELRPEYYFNCTNKTDANNPISYKKYDENGKEIGYDINYTVANNQELTVNTEASDAFNSDIQRDIDDMITSVTNAIRAHDKLTELKAMKGEAQYAEKEYQTKLDEWITAAQKEADYADDHLQKLFSSEIGKVDGYLSNINLSITQVGCTGDQLQLTETRMSNQQETLQELQSDNDDLELSEIIINYTAMYNAYQSSLTAAGKLSGMTLLNYL</sequence>
<dbReference type="NCBIfam" id="TIGR02550">
    <property type="entry name" value="flagell_flgL"/>
    <property type="match status" value="1"/>
</dbReference>
<comment type="caution">
    <text evidence="3">The sequence shown here is derived from an EMBL/GenBank/DDBJ whole genome shotgun (WGS) entry which is preliminary data.</text>
</comment>
<proteinExistence type="predicted"/>
<dbReference type="InterPro" id="IPR013384">
    <property type="entry name" value="Flagell_FlgL"/>
</dbReference>
<dbReference type="RefSeq" id="WP_186854139.1">
    <property type="nucleotide sequence ID" value="NZ_JACOPG010000002.1"/>
</dbReference>
<keyword evidence="3" id="KW-0282">Flagellum</keyword>